<evidence type="ECO:0000313" key="2">
    <source>
        <dbReference type="EMBL" id="TGY43809.1"/>
    </source>
</evidence>
<proteinExistence type="predicted"/>
<name>A0A4S2DN89_9CLOT</name>
<dbReference type="AlphaFoldDB" id="A0A4S2DN89"/>
<keyword evidence="1" id="KW-0175">Coiled coil</keyword>
<sequence>MIPVLILILGIILIVLNFKAIKKEDNSFEKILQREEVREKDYDLDIIEIRKSFAETVLELQKEIEDLKISINTIKNSNKRDDITYNEEKLESNTFIEDYKDKLEGEKTNLSNNLDIEINDNFSEKSKDNEVDENSKLNKVKELLDNGLNDDEICEELSIGKGEVLLIRSLLKR</sequence>
<reference evidence="2 3" key="1">
    <citation type="submission" date="2019-04" db="EMBL/GenBank/DDBJ databases">
        <title>Microbes associate with the intestines of laboratory mice.</title>
        <authorList>
            <person name="Navarre W."/>
            <person name="Wong E."/>
            <person name="Huang K."/>
            <person name="Tropini C."/>
            <person name="Ng K."/>
            <person name="Yu B."/>
        </authorList>
    </citation>
    <scope>NUCLEOTIDE SEQUENCE [LARGE SCALE GENOMIC DNA]</scope>
    <source>
        <strain evidence="2 3">NM50_B9-20</strain>
    </source>
</reference>
<feature type="coiled-coil region" evidence="1">
    <location>
        <begin position="50"/>
        <end position="120"/>
    </location>
</feature>
<keyword evidence="3" id="KW-1185">Reference proteome</keyword>
<comment type="caution">
    <text evidence="2">The sequence shown here is derived from an EMBL/GenBank/DDBJ whole genome shotgun (WGS) entry which is preliminary data.</text>
</comment>
<organism evidence="2 3">
    <name type="scientific">Clostridium sartagoforme</name>
    <dbReference type="NCBI Taxonomy" id="84031"/>
    <lineage>
        <taxon>Bacteria</taxon>
        <taxon>Bacillati</taxon>
        <taxon>Bacillota</taxon>
        <taxon>Clostridia</taxon>
        <taxon>Eubacteriales</taxon>
        <taxon>Clostridiaceae</taxon>
        <taxon>Clostridium</taxon>
    </lineage>
</organism>
<evidence type="ECO:0000256" key="1">
    <source>
        <dbReference type="SAM" id="Coils"/>
    </source>
</evidence>
<evidence type="ECO:0000313" key="3">
    <source>
        <dbReference type="Proteomes" id="UP000306888"/>
    </source>
</evidence>
<protein>
    <submittedName>
        <fullName evidence="2">Uncharacterized protein</fullName>
    </submittedName>
</protein>
<dbReference type="Proteomes" id="UP000306888">
    <property type="component" value="Unassembled WGS sequence"/>
</dbReference>
<gene>
    <name evidence="2" type="ORF">E5347_03050</name>
</gene>
<accession>A0A4S2DN89</accession>
<dbReference type="EMBL" id="SRYR01000001">
    <property type="protein sequence ID" value="TGY43809.1"/>
    <property type="molecule type" value="Genomic_DNA"/>
</dbReference>
<dbReference type="OrthoDB" id="1957165at2"/>